<reference evidence="1" key="2">
    <citation type="submission" date="2020-11" db="EMBL/GenBank/DDBJ databases">
        <authorList>
            <person name="McCartney M.A."/>
            <person name="Auch B."/>
            <person name="Kono T."/>
            <person name="Mallez S."/>
            <person name="Becker A."/>
            <person name="Gohl D.M."/>
            <person name="Silverstein K.A.T."/>
            <person name="Koren S."/>
            <person name="Bechman K.B."/>
            <person name="Herman A."/>
            <person name="Abrahante J.E."/>
            <person name="Garbe J."/>
        </authorList>
    </citation>
    <scope>NUCLEOTIDE SEQUENCE</scope>
    <source>
        <strain evidence="1">Duluth1</strain>
        <tissue evidence="1">Whole animal</tissue>
    </source>
</reference>
<accession>A0A9D4HX79</accession>
<evidence type="ECO:0000313" key="2">
    <source>
        <dbReference type="Proteomes" id="UP000828390"/>
    </source>
</evidence>
<organism evidence="1 2">
    <name type="scientific">Dreissena polymorpha</name>
    <name type="common">Zebra mussel</name>
    <name type="synonym">Mytilus polymorpha</name>
    <dbReference type="NCBI Taxonomy" id="45954"/>
    <lineage>
        <taxon>Eukaryota</taxon>
        <taxon>Metazoa</taxon>
        <taxon>Spiralia</taxon>
        <taxon>Lophotrochozoa</taxon>
        <taxon>Mollusca</taxon>
        <taxon>Bivalvia</taxon>
        <taxon>Autobranchia</taxon>
        <taxon>Heteroconchia</taxon>
        <taxon>Euheterodonta</taxon>
        <taxon>Imparidentia</taxon>
        <taxon>Neoheterodontei</taxon>
        <taxon>Myida</taxon>
        <taxon>Dreissenoidea</taxon>
        <taxon>Dreissenidae</taxon>
        <taxon>Dreissena</taxon>
    </lineage>
</organism>
<gene>
    <name evidence="1" type="ORF">DPMN_042787</name>
</gene>
<keyword evidence="2" id="KW-1185">Reference proteome</keyword>
<evidence type="ECO:0000313" key="1">
    <source>
        <dbReference type="EMBL" id="KAH3736224.1"/>
    </source>
</evidence>
<name>A0A9D4HX79_DREPO</name>
<reference evidence="1" key="1">
    <citation type="journal article" date="2019" name="bioRxiv">
        <title>The Genome of the Zebra Mussel, Dreissena polymorpha: A Resource for Invasive Species Research.</title>
        <authorList>
            <person name="McCartney M.A."/>
            <person name="Auch B."/>
            <person name="Kono T."/>
            <person name="Mallez S."/>
            <person name="Zhang Y."/>
            <person name="Obille A."/>
            <person name="Becker A."/>
            <person name="Abrahante J.E."/>
            <person name="Garbe J."/>
            <person name="Badalamenti J.P."/>
            <person name="Herman A."/>
            <person name="Mangelson H."/>
            <person name="Liachko I."/>
            <person name="Sullivan S."/>
            <person name="Sone E.D."/>
            <person name="Koren S."/>
            <person name="Silverstein K.A.T."/>
            <person name="Beckman K.B."/>
            <person name="Gohl D.M."/>
        </authorList>
    </citation>
    <scope>NUCLEOTIDE SEQUENCE</scope>
    <source>
        <strain evidence="1">Duluth1</strain>
        <tissue evidence="1">Whole animal</tissue>
    </source>
</reference>
<proteinExistence type="predicted"/>
<dbReference type="AlphaFoldDB" id="A0A9D4HX79"/>
<comment type="caution">
    <text evidence="1">The sequence shown here is derived from an EMBL/GenBank/DDBJ whole genome shotgun (WGS) entry which is preliminary data.</text>
</comment>
<protein>
    <submittedName>
        <fullName evidence="1">Uncharacterized protein</fullName>
    </submittedName>
</protein>
<dbReference type="EMBL" id="JAIWYP010000011">
    <property type="protein sequence ID" value="KAH3736224.1"/>
    <property type="molecule type" value="Genomic_DNA"/>
</dbReference>
<sequence>MEQYPCGRCLQETIYTDIHAEDVCKKRFIQSQIYRLLGYLHKGDISCKIYRASLRLSRKRSSIAMTVKKKIKYRFVCLVSTLMKEGRDHRWHYPDSVPNPDPFDQTS</sequence>
<dbReference type="Proteomes" id="UP000828390">
    <property type="component" value="Unassembled WGS sequence"/>
</dbReference>